<dbReference type="InterPro" id="IPR017907">
    <property type="entry name" value="Znf_RING_CS"/>
</dbReference>
<dbReference type="Gene3D" id="3.40.1090.10">
    <property type="entry name" value="Cytosolic phospholipase A2 catalytic domain"/>
    <property type="match status" value="1"/>
</dbReference>
<dbReference type="AlphaFoldDB" id="A0A2J6RUX3"/>
<evidence type="ECO:0000256" key="4">
    <source>
        <dbReference type="PROSITE-ProRule" id="PRU00175"/>
    </source>
</evidence>
<keyword evidence="2 4" id="KW-0863">Zinc-finger</keyword>
<dbReference type="PROSITE" id="PS00518">
    <property type="entry name" value="ZF_RING_1"/>
    <property type="match status" value="1"/>
</dbReference>
<sequence>MSRHTVWLDLCQRLRDVYLCEHPRAYLPFQLLPRPDIQKPQLITMLGSSTKSLFIETCFSLKRGVRHKKVILRSVPEHFTSDSPLFIADCELHKSLAPSALVTTEYTGGTDLHHLKWLQNIPRDMGPVTLAHLVYAQLLLPFSNVVCIFANDCGGNGEVAKFLAAWLRIRNRQPAFPHSTFARVLVLVRWRQRGTFDEKLATTEFLKQLRRFAREDKGLLGPLGDESLTDVEFEKFLKESAFELRLLALPDIRDRINMETFKTRLLCESGEIHNFRTLAKIAFSARHFQAFFQYACRHFANDILSPFDLLLASRMPNPLPEGFSAHLTNFVNCIPSEHQHIVPMMIASAMNLDSFPPGAHIFDPMLIFDKLYLKILEVGLDAFPNSEQIIQEIKVEFCGNTNSFNTSWIHTQLLQCFTDVWRITFSNATCLSCICRAPNSVLPCKHSFCDTCIVLHGRSGLEEPWSFQFESCPLCEMSMQTTIYLKPPTAGVRCLVLDSGSYMDLEVLESLEKELRLPIPIGEYFDIVHTSGLGAWIILEKFNRKEEYSDDYQSIRRRATEQRESASWFSESTITAHEATLKKLEGALKVLPRWSGTLHSSLKIQASLNSIFGEQTLFEFHQGAIKLGIIVSRSKDSTNCVLSNYNGDGQRRSGYQHIRERKPKNEILLSQCAKMSLSSKSVHGYHAREKYLPNEMIDIMLEEQDILWKRERKGPDILVALGARVLLDRAMSNKTPEWLVDFRLQAASRSREKTVDLLTASLFYIELIGMPQLDELGHFYCRAQVRCRISPSSIAYGKLIQRLRESRARFYYDFQSVPCVNQELHDEATRGIAFSRRIEMSVPSLHHSVDVKINGITSTIQRLSNCPYKLQQLVEDQRLHCVFGNKDHKMRYLGTVDDPKPQGRFI</sequence>
<evidence type="ECO:0000259" key="5">
    <source>
        <dbReference type="PROSITE" id="PS50089"/>
    </source>
</evidence>
<keyword evidence="7" id="KW-1185">Reference proteome</keyword>
<protein>
    <recommendedName>
        <fullName evidence="5">RING-type domain-containing protein</fullName>
    </recommendedName>
</protein>
<evidence type="ECO:0000313" key="7">
    <source>
        <dbReference type="Proteomes" id="UP000235786"/>
    </source>
</evidence>
<gene>
    <name evidence="6" type="ORF">L207DRAFT_632109</name>
</gene>
<evidence type="ECO:0000256" key="3">
    <source>
        <dbReference type="ARBA" id="ARBA00022833"/>
    </source>
</evidence>
<evidence type="ECO:0000256" key="2">
    <source>
        <dbReference type="ARBA" id="ARBA00022771"/>
    </source>
</evidence>
<proteinExistence type="predicted"/>
<dbReference type="InterPro" id="IPR001841">
    <property type="entry name" value="Znf_RING"/>
</dbReference>
<keyword evidence="1" id="KW-0479">Metal-binding</keyword>
<accession>A0A2J6RUX3</accession>
<dbReference type="Proteomes" id="UP000235786">
    <property type="component" value="Unassembled WGS sequence"/>
</dbReference>
<dbReference type="GO" id="GO:0008270">
    <property type="term" value="F:zinc ion binding"/>
    <property type="evidence" value="ECO:0007669"/>
    <property type="project" value="UniProtKB-KW"/>
</dbReference>
<name>A0A2J6RUX3_HYAVF</name>
<dbReference type="PROSITE" id="PS50089">
    <property type="entry name" value="ZF_RING_2"/>
    <property type="match status" value="1"/>
</dbReference>
<evidence type="ECO:0000256" key="1">
    <source>
        <dbReference type="ARBA" id="ARBA00022723"/>
    </source>
</evidence>
<evidence type="ECO:0000313" key="6">
    <source>
        <dbReference type="EMBL" id="PMD42322.1"/>
    </source>
</evidence>
<dbReference type="EMBL" id="KZ613943">
    <property type="protein sequence ID" value="PMD42322.1"/>
    <property type="molecule type" value="Genomic_DNA"/>
</dbReference>
<dbReference type="OrthoDB" id="5384553at2759"/>
<feature type="domain" description="RING-type" evidence="5">
    <location>
        <begin position="430"/>
        <end position="476"/>
    </location>
</feature>
<keyword evidence="3" id="KW-0862">Zinc</keyword>
<organism evidence="6 7">
    <name type="scientific">Hyaloscypha variabilis (strain UAMH 11265 / GT02V1 / F)</name>
    <name type="common">Meliniomyces variabilis</name>
    <dbReference type="NCBI Taxonomy" id="1149755"/>
    <lineage>
        <taxon>Eukaryota</taxon>
        <taxon>Fungi</taxon>
        <taxon>Dikarya</taxon>
        <taxon>Ascomycota</taxon>
        <taxon>Pezizomycotina</taxon>
        <taxon>Leotiomycetes</taxon>
        <taxon>Helotiales</taxon>
        <taxon>Hyaloscyphaceae</taxon>
        <taxon>Hyaloscypha</taxon>
        <taxon>Hyaloscypha variabilis</taxon>
    </lineage>
</organism>
<reference evidence="6 7" key="1">
    <citation type="submission" date="2016-04" db="EMBL/GenBank/DDBJ databases">
        <title>A degradative enzymes factory behind the ericoid mycorrhizal symbiosis.</title>
        <authorList>
            <consortium name="DOE Joint Genome Institute"/>
            <person name="Martino E."/>
            <person name="Morin E."/>
            <person name="Grelet G."/>
            <person name="Kuo A."/>
            <person name="Kohler A."/>
            <person name="Daghino S."/>
            <person name="Barry K."/>
            <person name="Choi C."/>
            <person name="Cichocki N."/>
            <person name="Clum A."/>
            <person name="Copeland A."/>
            <person name="Hainaut M."/>
            <person name="Haridas S."/>
            <person name="Labutti K."/>
            <person name="Lindquist E."/>
            <person name="Lipzen A."/>
            <person name="Khouja H.-R."/>
            <person name="Murat C."/>
            <person name="Ohm R."/>
            <person name="Olson A."/>
            <person name="Spatafora J."/>
            <person name="Veneault-Fourrey C."/>
            <person name="Henrissat B."/>
            <person name="Grigoriev I."/>
            <person name="Martin F."/>
            <person name="Perotto S."/>
        </authorList>
    </citation>
    <scope>NUCLEOTIDE SEQUENCE [LARGE SCALE GENOMIC DNA]</scope>
    <source>
        <strain evidence="6 7">F</strain>
    </source>
</reference>